<dbReference type="EMBL" id="FNDO01000005">
    <property type="protein sequence ID" value="SDH38263.1"/>
    <property type="molecule type" value="Genomic_DNA"/>
</dbReference>
<proteinExistence type="predicted"/>
<accession>A0A1G8BYX8</accession>
<name>A0A1G8BYX8_BACOV</name>
<dbReference type="AlphaFoldDB" id="A0A1G8BYX8"/>
<gene>
    <name evidence="1" type="ORF">SAMN05192582_100530</name>
</gene>
<evidence type="ECO:0000313" key="1">
    <source>
        <dbReference type="EMBL" id="SDH38263.1"/>
    </source>
</evidence>
<organism evidence="1 2">
    <name type="scientific">Bacteroides ovatus</name>
    <dbReference type="NCBI Taxonomy" id="28116"/>
    <lineage>
        <taxon>Bacteria</taxon>
        <taxon>Pseudomonadati</taxon>
        <taxon>Bacteroidota</taxon>
        <taxon>Bacteroidia</taxon>
        <taxon>Bacteroidales</taxon>
        <taxon>Bacteroidaceae</taxon>
        <taxon>Bacteroides</taxon>
    </lineage>
</organism>
<protein>
    <submittedName>
        <fullName evidence="1">Uncharacterized protein</fullName>
    </submittedName>
</protein>
<sequence>MKNNQTANEPSGIRLMRFMSSRLLQIVRKEHKNGNSICLYGTGEYWSAFEKSAYLLCQLFPEKEVFIAKHVEYPFPIVMTCISDDELIKYGRNHIFHRDYSNYKELYYQKTPTVPYHIWHRDKMNMFGYEIDTLYRKKN</sequence>
<dbReference type="Proteomes" id="UP000181870">
    <property type="component" value="Unassembled WGS sequence"/>
</dbReference>
<reference evidence="1 2" key="1">
    <citation type="submission" date="2016-10" db="EMBL/GenBank/DDBJ databases">
        <authorList>
            <person name="de Groot N.N."/>
        </authorList>
    </citation>
    <scope>NUCLEOTIDE SEQUENCE [LARGE SCALE GENOMIC DNA]</scope>
    <source>
        <strain evidence="1 2">NLAE-zl-C57</strain>
    </source>
</reference>
<evidence type="ECO:0000313" key="2">
    <source>
        <dbReference type="Proteomes" id="UP000181870"/>
    </source>
</evidence>
<dbReference type="RefSeq" id="WP_074636035.1">
    <property type="nucleotide sequence ID" value="NZ_FNDO01000005.1"/>
</dbReference>